<name>A0A8R7P243_TRIUA</name>
<reference evidence="2" key="1">
    <citation type="journal article" date="2013" name="Nature">
        <title>Draft genome of the wheat A-genome progenitor Triticum urartu.</title>
        <authorList>
            <person name="Ling H.Q."/>
            <person name="Zhao S."/>
            <person name="Liu D."/>
            <person name="Wang J."/>
            <person name="Sun H."/>
            <person name="Zhang C."/>
            <person name="Fan H."/>
            <person name="Li D."/>
            <person name="Dong L."/>
            <person name="Tao Y."/>
            <person name="Gao C."/>
            <person name="Wu H."/>
            <person name="Li Y."/>
            <person name="Cui Y."/>
            <person name="Guo X."/>
            <person name="Zheng S."/>
            <person name="Wang B."/>
            <person name="Yu K."/>
            <person name="Liang Q."/>
            <person name="Yang W."/>
            <person name="Lou X."/>
            <person name="Chen J."/>
            <person name="Feng M."/>
            <person name="Jian J."/>
            <person name="Zhang X."/>
            <person name="Luo G."/>
            <person name="Jiang Y."/>
            <person name="Liu J."/>
            <person name="Wang Z."/>
            <person name="Sha Y."/>
            <person name="Zhang B."/>
            <person name="Wu H."/>
            <person name="Tang D."/>
            <person name="Shen Q."/>
            <person name="Xue P."/>
            <person name="Zou S."/>
            <person name="Wang X."/>
            <person name="Liu X."/>
            <person name="Wang F."/>
            <person name="Yang Y."/>
            <person name="An X."/>
            <person name="Dong Z."/>
            <person name="Zhang K."/>
            <person name="Zhang X."/>
            <person name="Luo M.C."/>
            <person name="Dvorak J."/>
            <person name="Tong Y."/>
            <person name="Wang J."/>
            <person name="Yang H."/>
            <person name="Li Z."/>
            <person name="Wang D."/>
            <person name="Zhang A."/>
            <person name="Wang J."/>
        </authorList>
    </citation>
    <scope>NUCLEOTIDE SEQUENCE</scope>
    <source>
        <strain evidence="2">cv. G1812</strain>
    </source>
</reference>
<dbReference type="Proteomes" id="UP000015106">
    <property type="component" value="Chromosome 1"/>
</dbReference>
<evidence type="ECO:0000313" key="2">
    <source>
        <dbReference type="Proteomes" id="UP000015106"/>
    </source>
</evidence>
<dbReference type="Gramene" id="TuG1812G0100003721.01.T01">
    <property type="protein sequence ID" value="TuG1812G0100003721.01.T01.cds378359"/>
    <property type="gene ID" value="TuG1812G0100003721.01"/>
</dbReference>
<dbReference type="EnsemblPlants" id="TuG1812G0100003721.01.T01">
    <property type="protein sequence ID" value="TuG1812G0100003721.01.T01.cds378359"/>
    <property type="gene ID" value="TuG1812G0100003721.01"/>
</dbReference>
<reference evidence="1" key="3">
    <citation type="submission" date="2022-06" db="UniProtKB">
        <authorList>
            <consortium name="EnsemblPlants"/>
        </authorList>
    </citation>
    <scope>IDENTIFICATION</scope>
</reference>
<proteinExistence type="predicted"/>
<protein>
    <submittedName>
        <fullName evidence="1">Uncharacterized protein</fullName>
    </submittedName>
</protein>
<sequence>MADVRDAWIRNRRHHTDVGGDGIDAPPMLKFSRGEGKSFESRRIRCFWQQSRGLVIEMAGVGRIDGAGSSVVPRHQLLILTEYLTLTAAHLTMTCSREALS</sequence>
<keyword evidence="2" id="KW-1185">Reference proteome</keyword>
<reference evidence="1" key="2">
    <citation type="submission" date="2018-03" db="EMBL/GenBank/DDBJ databases">
        <title>The Triticum urartu genome reveals the dynamic nature of wheat genome evolution.</title>
        <authorList>
            <person name="Ling H."/>
            <person name="Ma B."/>
            <person name="Shi X."/>
            <person name="Liu H."/>
            <person name="Dong L."/>
            <person name="Sun H."/>
            <person name="Cao Y."/>
            <person name="Gao Q."/>
            <person name="Zheng S."/>
            <person name="Li Y."/>
            <person name="Yu Y."/>
            <person name="Du H."/>
            <person name="Qi M."/>
            <person name="Li Y."/>
            <person name="Yu H."/>
            <person name="Cui Y."/>
            <person name="Wang N."/>
            <person name="Chen C."/>
            <person name="Wu H."/>
            <person name="Zhao Y."/>
            <person name="Zhang J."/>
            <person name="Li Y."/>
            <person name="Zhou W."/>
            <person name="Zhang B."/>
            <person name="Hu W."/>
            <person name="Eijk M."/>
            <person name="Tang J."/>
            <person name="Witsenboer H."/>
            <person name="Zhao S."/>
            <person name="Li Z."/>
            <person name="Zhang A."/>
            <person name="Wang D."/>
            <person name="Liang C."/>
        </authorList>
    </citation>
    <scope>NUCLEOTIDE SEQUENCE [LARGE SCALE GENOMIC DNA]</scope>
    <source>
        <strain evidence="1">cv. G1812</strain>
    </source>
</reference>
<accession>A0A8R7P243</accession>
<dbReference type="AlphaFoldDB" id="A0A8R7P243"/>
<organism evidence="1 2">
    <name type="scientific">Triticum urartu</name>
    <name type="common">Red wild einkorn</name>
    <name type="synonym">Crithodium urartu</name>
    <dbReference type="NCBI Taxonomy" id="4572"/>
    <lineage>
        <taxon>Eukaryota</taxon>
        <taxon>Viridiplantae</taxon>
        <taxon>Streptophyta</taxon>
        <taxon>Embryophyta</taxon>
        <taxon>Tracheophyta</taxon>
        <taxon>Spermatophyta</taxon>
        <taxon>Magnoliopsida</taxon>
        <taxon>Liliopsida</taxon>
        <taxon>Poales</taxon>
        <taxon>Poaceae</taxon>
        <taxon>BOP clade</taxon>
        <taxon>Pooideae</taxon>
        <taxon>Triticodae</taxon>
        <taxon>Triticeae</taxon>
        <taxon>Triticinae</taxon>
        <taxon>Triticum</taxon>
    </lineage>
</organism>
<evidence type="ECO:0000313" key="1">
    <source>
        <dbReference type="EnsemblPlants" id="TuG1812G0100003721.01.T01.cds378359"/>
    </source>
</evidence>